<dbReference type="Proteomes" id="UP001175353">
    <property type="component" value="Unassembled WGS sequence"/>
</dbReference>
<dbReference type="Pfam" id="PF09298">
    <property type="entry name" value="FAA_hydrolase_N"/>
    <property type="match status" value="1"/>
</dbReference>
<dbReference type="Gene3D" id="2.30.30.230">
    <property type="entry name" value="Fumarylacetoacetase, N-terminal domain"/>
    <property type="match status" value="1"/>
</dbReference>
<dbReference type="InterPro" id="IPR036462">
    <property type="entry name" value="Fumarylacetoacetase_N_sf"/>
</dbReference>
<evidence type="ECO:0000256" key="6">
    <source>
        <dbReference type="ARBA" id="ARBA00022837"/>
    </source>
</evidence>
<evidence type="ECO:0000256" key="5">
    <source>
        <dbReference type="ARBA" id="ARBA00022801"/>
    </source>
</evidence>
<evidence type="ECO:0000259" key="14">
    <source>
        <dbReference type="Pfam" id="PF01557"/>
    </source>
</evidence>
<dbReference type="EMBL" id="JASUXU010000031">
    <property type="protein sequence ID" value="KAK0319365.1"/>
    <property type="molecule type" value="Genomic_DNA"/>
</dbReference>
<feature type="active site" description="Proton acceptor" evidence="10">
    <location>
        <position position="128"/>
    </location>
</feature>
<evidence type="ECO:0000313" key="16">
    <source>
        <dbReference type="EMBL" id="KAK0319365.1"/>
    </source>
</evidence>
<comment type="cofactor">
    <cofactor evidence="13">
        <name>Mg(2+)</name>
        <dbReference type="ChEBI" id="CHEBI:18420"/>
    </cofactor>
    <cofactor evidence="13">
        <name>Ca(2+)</name>
        <dbReference type="ChEBI" id="CHEBI:29108"/>
    </cofactor>
</comment>
<reference evidence="16" key="1">
    <citation type="submission" date="2021-12" db="EMBL/GenBank/DDBJ databases">
        <title>Black yeast isolated from Biological Soil Crust.</title>
        <authorList>
            <person name="Kurbessoian T."/>
        </authorList>
    </citation>
    <scope>NUCLEOTIDE SEQUENCE</scope>
    <source>
        <strain evidence="16">CCFEE 5208</strain>
    </source>
</reference>
<comment type="catalytic activity">
    <reaction evidence="13">
        <text>4-fumarylacetoacetate + H2O = acetoacetate + fumarate + H(+)</text>
        <dbReference type="Rhea" id="RHEA:10244"/>
        <dbReference type="ChEBI" id="CHEBI:13705"/>
        <dbReference type="ChEBI" id="CHEBI:15377"/>
        <dbReference type="ChEBI" id="CHEBI:15378"/>
        <dbReference type="ChEBI" id="CHEBI:18034"/>
        <dbReference type="ChEBI" id="CHEBI:29806"/>
        <dbReference type="EC" id="3.7.1.2"/>
    </reaction>
</comment>
<reference evidence="17" key="2">
    <citation type="submission" date="2023-06" db="EMBL/GenBank/DDBJ databases">
        <title>Black Yeasts Isolated from many extreme environments.</title>
        <authorList>
            <person name="Coleine C."/>
            <person name="Stajich J.E."/>
            <person name="Selbmann L."/>
        </authorList>
    </citation>
    <scope>NUCLEOTIDE SEQUENCE</scope>
    <source>
        <strain evidence="17">CCFEE 5200</strain>
    </source>
</reference>
<dbReference type="InterPro" id="IPR036663">
    <property type="entry name" value="Fumarylacetoacetase_C_sf"/>
</dbReference>
<dbReference type="InterPro" id="IPR015377">
    <property type="entry name" value="Fumarylacetoacetase_N"/>
</dbReference>
<dbReference type="GO" id="GO:0006559">
    <property type="term" value="P:L-phenylalanine catabolic process"/>
    <property type="evidence" value="ECO:0007669"/>
    <property type="project" value="UniProtKB-UniRule"/>
</dbReference>
<evidence type="ECO:0000256" key="8">
    <source>
        <dbReference type="ARBA" id="ARBA00022878"/>
    </source>
</evidence>
<feature type="binding site" evidence="12">
    <location>
        <position position="197"/>
    </location>
    <ligand>
        <name>Ca(2+)</name>
        <dbReference type="ChEBI" id="CHEBI:29108"/>
    </ligand>
</feature>
<feature type="binding site" evidence="12">
    <location>
        <position position="253"/>
    </location>
    <ligand>
        <name>Mg(2+)</name>
        <dbReference type="ChEBI" id="CHEBI:18420"/>
    </ligand>
</feature>
<dbReference type="GO" id="GO:0004334">
    <property type="term" value="F:fumarylacetoacetase activity"/>
    <property type="evidence" value="ECO:0007669"/>
    <property type="project" value="UniProtKB-UniRule"/>
</dbReference>
<dbReference type="EC" id="3.7.1.2" evidence="3 13"/>
<feature type="binding site" evidence="12">
    <location>
        <position position="229"/>
    </location>
    <ligand>
        <name>Mg(2+)</name>
        <dbReference type="ChEBI" id="CHEBI:18420"/>
    </ligand>
</feature>
<evidence type="ECO:0000256" key="4">
    <source>
        <dbReference type="ARBA" id="ARBA00022723"/>
    </source>
</evidence>
<dbReference type="InterPro" id="IPR005959">
    <property type="entry name" value="Fumarylacetoacetase"/>
</dbReference>
<dbReference type="InterPro" id="IPR011234">
    <property type="entry name" value="Fumarylacetoacetase-like_C"/>
</dbReference>
<proteinExistence type="inferred from homology"/>
<dbReference type="Pfam" id="PF01557">
    <property type="entry name" value="FAA_hydrolase"/>
    <property type="match status" value="1"/>
</dbReference>
<evidence type="ECO:0000259" key="15">
    <source>
        <dbReference type="Pfam" id="PF09298"/>
    </source>
</evidence>
<evidence type="ECO:0000256" key="12">
    <source>
        <dbReference type="PIRSR" id="PIRSR605959-3"/>
    </source>
</evidence>
<dbReference type="SUPFAM" id="SSF63433">
    <property type="entry name" value="Fumarylacetoacetate hydrolase, FAH, N-terminal domain"/>
    <property type="match status" value="1"/>
</dbReference>
<feature type="domain" description="Fumarylacetoacetase N-terminal" evidence="15">
    <location>
        <begin position="16"/>
        <end position="113"/>
    </location>
</feature>
<feature type="binding site" evidence="11">
    <location>
        <position position="347"/>
    </location>
    <ligand>
        <name>substrate</name>
    </ligand>
</feature>
<evidence type="ECO:0000313" key="18">
    <source>
        <dbReference type="Proteomes" id="UP001175353"/>
    </source>
</evidence>
<evidence type="ECO:0000256" key="9">
    <source>
        <dbReference type="ARBA" id="ARBA00023232"/>
    </source>
</evidence>
<evidence type="ECO:0000256" key="7">
    <source>
        <dbReference type="ARBA" id="ARBA00022842"/>
    </source>
</evidence>
<gene>
    <name evidence="16" type="ORF">LTR82_009782</name>
    <name evidence="17" type="ORF">LTR91_020021</name>
</gene>
<organism evidence="17 18">
    <name type="scientific">Friedmanniomyces endolithicus</name>
    <dbReference type="NCBI Taxonomy" id="329885"/>
    <lineage>
        <taxon>Eukaryota</taxon>
        <taxon>Fungi</taxon>
        <taxon>Dikarya</taxon>
        <taxon>Ascomycota</taxon>
        <taxon>Pezizomycotina</taxon>
        <taxon>Dothideomycetes</taxon>
        <taxon>Dothideomycetidae</taxon>
        <taxon>Mycosphaerellales</taxon>
        <taxon>Teratosphaeriaceae</taxon>
        <taxon>Friedmanniomyces</taxon>
    </lineage>
</organism>
<keyword evidence="6 12" id="KW-0106">Calcium</keyword>
<feature type="binding site" evidence="12">
    <location>
        <position position="195"/>
    </location>
    <ligand>
        <name>Ca(2+)</name>
        <dbReference type="ChEBI" id="CHEBI:29108"/>
    </ligand>
</feature>
<evidence type="ECO:0000256" key="3">
    <source>
        <dbReference type="ARBA" id="ARBA00012094"/>
    </source>
</evidence>
<evidence type="ECO:0000313" key="17">
    <source>
        <dbReference type="EMBL" id="KAK0961161.1"/>
    </source>
</evidence>
<accession>A0AAN6HAF7</accession>
<dbReference type="GO" id="GO:1902000">
    <property type="term" value="P:homogentisate catabolic process"/>
    <property type="evidence" value="ECO:0007669"/>
    <property type="project" value="TreeGrafter"/>
</dbReference>
<evidence type="ECO:0000256" key="11">
    <source>
        <dbReference type="PIRSR" id="PIRSR605959-2"/>
    </source>
</evidence>
<keyword evidence="7 12" id="KW-0460">Magnesium</keyword>
<dbReference type="AlphaFoldDB" id="A0AAN6HAF7"/>
<dbReference type="Proteomes" id="UP001168146">
    <property type="component" value="Unassembled WGS sequence"/>
</dbReference>
<sequence length="407" mass="44054">MAPPLPGYSSHFGLDNIPFGIASSDLHPAPVCATRFKDSVIFLDKLDNFLEGIQDLRQDVLAYSMLNAFAALPNATHRAVRERLQSVIREDEELQSLPTGTVEPIGAVTMHLPVGTGDFTDMSCSTHHAQNASEAMTGKRSLPPAFLHMPIGYAGRCSSLDISGTPVERPLGQYWTGKPGESDVVFGPCKKMDYELELAAVIGKPLQRKQRLLASQAEEHIFGYVLLNDWSARDIQGFEMIPLGPLNGKNAGTTLSPWVVTTDALNAYRTASPPRTQKVMPYLADSGNAALDIKLEVRVSSPNTTTEREFTCHSNSSWMYWTLAQCVAHQAIGGCGLRTGDLIATGTVSGAESNEHGCLMEYMKQGKQPPRGYLEDGETVILSGYCGEGVGFGECVATLTPARDLES</sequence>
<dbReference type="PANTHER" id="PTHR43069:SF5">
    <property type="entry name" value="FUMARYLACETOACETASE"/>
    <property type="match status" value="1"/>
</dbReference>
<dbReference type="SUPFAM" id="SSF56529">
    <property type="entry name" value="FAH"/>
    <property type="match status" value="1"/>
</dbReference>
<comment type="caution">
    <text evidence="17">The sequence shown here is derived from an EMBL/GenBank/DDBJ whole genome shotgun (WGS) entry which is preliminary data.</text>
</comment>
<dbReference type="PANTHER" id="PTHR43069">
    <property type="entry name" value="FUMARYLACETOACETASE"/>
    <property type="match status" value="1"/>
</dbReference>
<keyword evidence="5 13" id="KW-0378">Hydrolase</keyword>
<evidence type="ECO:0000256" key="10">
    <source>
        <dbReference type="PIRSR" id="PIRSR605959-1"/>
    </source>
</evidence>
<dbReference type="GO" id="GO:0046872">
    <property type="term" value="F:metal ion binding"/>
    <property type="evidence" value="ECO:0007669"/>
    <property type="project" value="UniProtKB-UniRule"/>
</dbReference>
<feature type="domain" description="Fumarylacetoacetase-like C-terminal" evidence="14">
    <location>
        <begin position="120"/>
        <end position="398"/>
    </location>
</feature>
<keyword evidence="18" id="KW-1185">Reference proteome</keyword>
<feature type="binding site" evidence="11">
    <location>
        <position position="236"/>
    </location>
    <ligand>
        <name>substrate</name>
    </ligand>
</feature>
<feature type="binding site" evidence="12">
    <location>
        <position position="229"/>
    </location>
    <ligand>
        <name>Ca(2+)</name>
        <dbReference type="ChEBI" id="CHEBI:29108"/>
    </ligand>
</feature>
<evidence type="ECO:0000256" key="2">
    <source>
        <dbReference type="ARBA" id="ARBA00010211"/>
    </source>
</evidence>
<dbReference type="Gene3D" id="3.90.850.10">
    <property type="entry name" value="Fumarylacetoacetase-like, C-terminal domain"/>
    <property type="match status" value="1"/>
</dbReference>
<dbReference type="EMBL" id="JAUJLE010000317">
    <property type="protein sequence ID" value="KAK0961161.1"/>
    <property type="molecule type" value="Genomic_DNA"/>
</dbReference>
<protein>
    <recommendedName>
        <fullName evidence="3 13">Fumarylacetoacetase</fullName>
        <ecNumber evidence="3 13">3.7.1.2</ecNumber>
    </recommendedName>
    <alternativeName>
        <fullName evidence="13">Fumarylacetoacetate hydrolase</fullName>
    </alternativeName>
</protein>
<name>A0AAN6HAF7_9PEZI</name>
<dbReference type="GO" id="GO:0006572">
    <property type="term" value="P:L-tyrosine catabolic process"/>
    <property type="evidence" value="ECO:0007669"/>
    <property type="project" value="UniProtKB-UniRule"/>
</dbReference>
<keyword evidence="9 13" id="KW-0585">Phenylalanine catabolism</keyword>
<feature type="binding site" evidence="12">
    <location>
        <position position="249"/>
    </location>
    <ligand>
        <name>Mg(2+)</name>
        <dbReference type="ChEBI" id="CHEBI:18420"/>
    </ligand>
</feature>
<keyword evidence="8 13" id="KW-0828">Tyrosine catabolism</keyword>
<feature type="binding site" evidence="12">
    <location>
        <position position="121"/>
    </location>
    <ligand>
        <name>Ca(2+)</name>
        <dbReference type="ChEBI" id="CHEBI:29108"/>
    </ligand>
</feature>
<comment type="similarity">
    <text evidence="2 13">Belongs to the FAH family.</text>
</comment>
<comment type="pathway">
    <text evidence="1 13">Amino-acid degradation; L-phenylalanine degradation; acetoacetate and fumarate from L-phenylalanine: step 6/6.</text>
</comment>
<evidence type="ECO:0000256" key="1">
    <source>
        <dbReference type="ARBA" id="ARBA00004782"/>
    </source>
</evidence>
<evidence type="ECO:0000256" key="13">
    <source>
        <dbReference type="RuleBase" id="RU366008"/>
    </source>
</evidence>
<keyword evidence="4 12" id="KW-0479">Metal-binding</keyword>